<dbReference type="SUPFAM" id="SSF52540">
    <property type="entry name" value="P-loop containing nucleoside triphosphate hydrolases"/>
    <property type="match status" value="1"/>
</dbReference>
<dbReference type="Proteomes" id="UP000190027">
    <property type="component" value="Unassembled WGS sequence"/>
</dbReference>
<protein>
    <submittedName>
        <fullName evidence="2">Sulfotransferase family protein</fullName>
    </submittedName>
</protein>
<dbReference type="STRING" id="1121449.SAMN02745704_00164"/>
<dbReference type="OrthoDB" id="3337911at2"/>
<reference evidence="2 3" key="1">
    <citation type="submission" date="2017-02" db="EMBL/GenBank/DDBJ databases">
        <authorList>
            <person name="Peterson S.W."/>
        </authorList>
    </citation>
    <scope>NUCLEOTIDE SEQUENCE [LARGE SCALE GENOMIC DNA]</scope>
    <source>
        <strain evidence="2 3">DSM 16080</strain>
    </source>
</reference>
<accession>A0A1T4W2N6</accession>
<dbReference type="EMBL" id="FUYC01000001">
    <property type="protein sequence ID" value="SKA71564.1"/>
    <property type="molecule type" value="Genomic_DNA"/>
</dbReference>
<evidence type="ECO:0000313" key="2">
    <source>
        <dbReference type="EMBL" id="SKA71564.1"/>
    </source>
</evidence>
<dbReference type="PANTHER" id="PTHR12788">
    <property type="entry name" value="PROTEIN-TYROSINE SULFOTRANSFERASE 2"/>
    <property type="match status" value="1"/>
</dbReference>
<keyword evidence="1 2" id="KW-0808">Transferase</keyword>
<dbReference type="GO" id="GO:0008476">
    <property type="term" value="F:protein-tyrosine sulfotransferase activity"/>
    <property type="evidence" value="ECO:0007669"/>
    <property type="project" value="InterPro"/>
</dbReference>
<dbReference type="Gene3D" id="3.40.50.300">
    <property type="entry name" value="P-loop containing nucleotide triphosphate hydrolases"/>
    <property type="match status" value="1"/>
</dbReference>
<evidence type="ECO:0000313" key="3">
    <source>
        <dbReference type="Proteomes" id="UP000190027"/>
    </source>
</evidence>
<proteinExistence type="predicted"/>
<dbReference type="InterPro" id="IPR027417">
    <property type="entry name" value="P-loop_NTPase"/>
</dbReference>
<dbReference type="InterPro" id="IPR026634">
    <property type="entry name" value="TPST-like"/>
</dbReference>
<dbReference type="PANTHER" id="PTHR12788:SF10">
    <property type="entry name" value="PROTEIN-TYROSINE SULFOTRANSFERASE"/>
    <property type="match status" value="1"/>
</dbReference>
<sequence length="300" mass="34062">MIISHDPMLFPCGMSRSGTTLLTTIFDSHSNVSMGYELIPAVMPGPEQLVEILRQGTALSGGDFSNTGKLLRRSGYAQEGLFFTRCYRAGLEEDEMLQVLEEMARAGMKEIATFQDRLFTAWIASRVGATKRKADRYGFKLNISSVEKAYTFFPHGRLIYILRDPRDVVASHLQRKFNRTIPDVCHAWNNYIQSFELFCEHVPGRGRVLRYEDLVRNAHAEIAGILEFLQLDPEAGVYEFYRSKAGVHTFGHPNAENLKKPFFTSSIGRWKKELAPEQVEQIEELCCDHMKTHGYLGVGV</sequence>
<dbReference type="AlphaFoldDB" id="A0A1T4W2N6"/>
<evidence type="ECO:0000256" key="1">
    <source>
        <dbReference type="ARBA" id="ARBA00022679"/>
    </source>
</evidence>
<organism evidence="2 3">
    <name type="scientific">Paucidesulfovibrio gracilis DSM 16080</name>
    <dbReference type="NCBI Taxonomy" id="1121449"/>
    <lineage>
        <taxon>Bacteria</taxon>
        <taxon>Pseudomonadati</taxon>
        <taxon>Thermodesulfobacteriota</taxon>
        <taxon>Desulfovibrionia</taxon>
        <taxon>Desulfovibrionales</taxon>
        <taxon>Desulfovibrionaceae</taxon>
        <taxon>Paucidesulfovibrio</taxon>
    </lineage>
</organism>
<dbReference type="Pfam" id="PF13469">
    <property type="entry name" value="Sulfotransfer_3"/>
    <property type="match status" value="1"/>
</dbReference>
<name>A0A1T4W2N6_9BACT</name>
<gene>
    <name evidence="2" type="ORF">SAMN02745704_00164</name>
</gene>
<keyword evidence="3" id="KW-1185">Reference proteome</keyword>